<evidence type="ECO:0000259" key="10">
    <source>
        <dbReference type="PROSITE" id="PS50052"/>
    </source>
</evidence>
<evidence type="ECO:0000256" key="1">
    <source>
        <dbReference type="ARBA" id="ARBA00005790"/>
    </source>
</evidence>
<accession>A0AA37TG62</accession>
<dbReference type="GO" id="GO:0004385">
    <property type="term" value="F:GMP kinase activity"/>
    <property type="evidence" value="ECO:0007669"/>
    <property type="project" value="UniProtKB-UniRule"/>
</dbReference>
<comment type="subcellular location">
    <subcellularLocation>
        <location evidence="9">Cytoplasm</location>
    </subcellularLocation>
</comment>
<dbReference type="Gene3D" id="3.40.50.300">
    <property type="entry name" value="P-loop containing nucleotide triphosphate hydrolases"/>
    <property type="match status" value="1"/>
</dbReference>
<keyword evidence="6 9" id="KW-0418">Kinase</keyword>
<evidence type="ECO:0000256" key="5">
    <source>
        <dbReference type="ARBA" id="ARBA00022741"/>
    </source>
</evidence>
<dbReference type="GO" id="GO:0005524">
    <property type="term" value="F:ATP binding"/>
    <property type="evidence" value="ECO:0007669"/>
    <property type="project" value="UniProtKB-UniRule"/>
</dbReference>
<feature type="binding site" evidence="9">
    <location>
        <begin position="33"/>
        <end position="40"/>
    </location>
    <ligand>
        <name>ATP</name>
        <dbReference type="ChEBI" id="CHEBI:30616"/>
    </ligand>
</feature>
<evidence type="ECO:0000313" key="11">
    <source>
        <dbReference type="EMBL" id="GLS69542.1"/>
    </source>
</evidence>
<comment type="function">
    <text evidence="9">Essential for recycling GMP and indirectly, cGMP.</text>
</comment>
<comment type="similarity">
    <text evidence="1 9">Belongs to the guanylate kinase family.</text>
</comment>
<feature type="domain" description="Guanylate kinase-like" evidence="10">
    <location>
        <begin position="26"/>
        <end position="206"/>
    </location>
</feature>
<dbReference type="PANTHER" id="PTHR23117">
    <property type="entry name" value="GUANYLATE KINASE-RELATED"/>
    <property type="match status" value="1"/>
</dbReference>
<sequence>MDAEPRGDTRMTEPAGGAFDPIARRGLILILSSPSGAGKTTLTRAIAQDPAWALDLSISVTTRSRRPSEIDGRHYHFIDREAFEDLRSRDDLLEWAEVHGNFYGTPRRPVEKVLGAGRDMIFDIDYQGTRQVRAKLAQDVVTVFILPPSMAELRQRLERRAEDSADTIEKRLANARTEIQRWVEYDYVIVNDDLQNAFKALQGILAAERLKRARRTGLAQFVDGLLAETP</sequence>
<comment type="caution">
    <text evidence="11">The sequence shown here is derived from an EMBL/GenBank/DDBJ whole genome shotgun (WGS) entry which is preliminary data.</text>
</comment>
<keyword evidence="5 9" id="KW-0547">Nucleotide-binding</keyword>
<evidence type="ECO:0000313" key="12">
    <source>
        <dbReference type="Proteomes" id="UP001157440"/>
    </source>
</evidence>
<evidence type="ECO:0000256" key="8">
    <source>
        <dbReference type="ARBA" id="ARBA00030128"/>
    </source>
</evidence>
<comment type="catalytic activity">
    <reaction evidence="9">
        <text>GMP + ATP = GDP + ADP</text>
        <dbReference type="Rhea" id="RHEA:20780"/>
        <dbReference type="ChEBI" id="CHEBI:30616"/>
        <dbReference type="ChEBI" id="CHEBI:58115"/>
        <dbReference type="ChEBI" id="CHEBI:58189"/>
        <dbReference type="ChEBI" id="CHEBI:456216"/>
        <dbReference type="EC" id="2.7.4.8"/>
    </reaction>
</comment>
<dbReference type="PANTHER" id="PTHR23117:SF13">
    <property type="entry name" value="GUANYLATE KINASE"/>
    <property type="match status" value="1"/>
</dbReference>
<evidence type="ECO:0000256" key="3">
    <source>
        <dbReference type="ARBA" id="ARBA00016296"/>
    </source>
</evidence>
<dbReference type="Pfam" id="PF00625">
    <property type="entry name" value="Guanylate_kin"/>
    <property type="match status" value="1"/>
</dbReference>
<keyword evidence="7 9" id="KW-0067">ATP-binding</keyword>
<evidence type="ECO:0000256" key="9">
    <source>
        <dbReference type="HAMAP-Rule" id="MF_00328"/>
    </source>
</evidence>
<dbReference type="HAMAP" id="MF_00328">
    <property type="entry name" value="Guanylate_kinase"/>
    <property type="match status" value="1"/>
</dbReference>
<protein>
    <recommendedName>
        <fullName evidence="3 9">Guanylate kinase</fullName>
        <ecNumber evidence="2 9">2.7.4.8</ecNumber>
    </recommendedName>
    <alternativeName>
        <fullName evidence="8 9">GMP kinase</fullName>
    </alternativeName>
</protein>
<dbReference type="PROSITE" id="PS50052">
    <property type="entry name" value="GUANYLATE_KINASE_2"/>
    <property type="match status" value="1"/>
</dbReference>
<dbReference type="InterPro" id="IPR008145">
    <property type="entry name" value="GK/Ca_channel_bsu"/>
</dbReference>
<dbReference type="GO" id="GO:0005829">
    <property type="term" value="C:cytosol"/>
    <property type="evidence" value="ECO:0007669"/>
    <property type="project" value="TreeGrafter"/>
</dbReference>
<dbReference type="InterPro" id="IPR027417">
    <property type="entry name" value="P-loop_NTPase"/>
</dbReference>
<evidence type="ECO:0000256" key="4">
    <source>
        <dbReference type="ARBA" id="ARBA00022679"/>
    </source>
</evidence>
<dbReference type="Proteomes" id="UP001157440">
    <property type="component" value="Unassembled WGS sequence"/>
</dbReference>
<dbReference type="EC" id="2.7.4.8" evidence="2 9"/>
<keyword evidence="9" id="KW-0963">Cytoplasm</keyword>
<name>A0AA37TG62_9HYPH</name>
<reference evidence="12" key="1">
    <citation type="journal article" date="2019" name="Int. J. Syst. Evol. Microbiol.">
        <title>The Global Catalogue of Microorganisms (GCM) 10K type strain sequencing project: providing services to taxonomists for standard genome sequencing and annotation.</title>
        <authorList>
            <consortium name="The Broad Institute Genomics Platform"/>
            <consortium name="The Broad Institute Genome Sequencing Center for Infectious Disease"/>
            <person name="Wu L."/>
            <person name="Ma J."/>
        </authorList>
    </citation>
    <scope>NUCLEOTIDE SEQUENCE [LARGE SCALE GENOMIC DNA]</scope>
    <source>
        <strain evidence="12">NBRC 103632</strain>
    </source>
</reference>
<dbReference type="SUPFAM" id="SSF52540">
    <property type="entry name" value="P-loop containing nucleoside triphosphate hydrolases"/>
    <property type="match status" value="1"/>
</dbReference>
<dbReference type="CDD" id="cd00071">
    <property type="entry name" value="GMPK"/>
    <property type="match status" value="1"/>
</dbReference>
<dbReference type="PROSITE" id="PS00856">
    <property type="entry name" value="GUANYLATE_KINASE_1"/>
    <property type="match status" value="1"/>
</dbReference>
<proteinExistence type="inferred from homology"/>
<dbReference type="EMBL" id="BSPL01000011">
    <property type="protein sequence ID" value="GLS69542.1"/>
    <property type="molecule type" value="Genomic_DNA"/>
</dbReference>
<organism evidence="11 12">
    <name type="scientific">Methylobacterium tardum</name>
    <dbReference type="NCBI Taxonomy" id="374432"/>
    <lineage>
        <taxon>Bacteria</taxon>
        <taxon>Pseudomonadati</taxon>
        <taxon>Pseudomonadota</taxon>
        <taxon>Alphaproteobacteria</taxon>
        <taxon>Hyphomicrobiales</taxon>
        <taxon>Methylobacteriaceae</taxon>
        <taxon>Methylobacterium</taxon>
    </lineage>
</organism>
<dbReference type="AlphaFoldDB" id="A0AA37TG62"/>
<dbReference type="NCBIfam" id="TIGR03263">
    <property type="entry name" value="guanyl_kin"/>
    <property type="match status" value="1"/>
</dbReference>
<dbReference type="InterPro" id="IPR008144">
    <property type="entry name" value="Guanylate_kin-like_dom"/>
</dbReference>
<evidence type="ECO:0000256" key="6">
    <source>
        <dbReference type="ARBA" id="ARBA00022777"/>
    </source>
</evidence>
<keyword evidence="4 9" id="KW-0808">Transferase</keyword>
<dbReference type="InterPro" id="IPR017665">
    <property type="entry name" value="Guanylate_kinase"/>
</dbReference>
<dbReference type="Gene3D" id="3.30.63.10">
    <property type="entry name" value="Guanylate Kinase phosphate binding domain"/>
    <property type="match status" value="1"/>
</dbReference>
<dbReference type="FunFam" id="3.30.63.10:FF:000002">
    <property type="entry name" value="Guanylate kinase 1"/>
    <property type="match status" value="1"/>
</dbReference>
<evidence type="ECO:0000256" key="2">
    <source>
        <dbReference type="ARBA" id="ARBA00012961"/>
    </source>
</evidence>
<gene>
    <name evidence="9 11" type="primary">gmk</name>
    <name evidence="11" type="ORF">GCM10007890_15550</name>
</gene>
<evidence type="ECO:0000256" key="7">
    <source>
        <dbReference type="ARBA" id="ARBA00022840"/>
    </source>
</evidence>
<keyword evidence="12" id="KW-1185">Reference proteome</keyword>
<dbReference type="InterPro" id="IPR020590">
    <property type="entry name" value="Guanylate_kinase_CS"/>
</dbReference>
<dbReference type="SMART" id="SM00072">
    <property type="entry name" value="GuKc"/>
    <property type="match status" value="1"/>
</dbReference>